<dbReference type="FunFam" id="2.20.100.10:FF:000006">
    <property type="entry name" value="A disintegrin and metalloproteinase with thrombospondin motifs 1"/>
    <property type="match status" value="1"/>
</dbReference>
<feature type="disulfide bond" evidence="15">
    <location>
        <begin position="587"/>
        <end position="618"/>
    </location>
</feature>
<dbReference type="Pfam" id="PF00090">
    <property type="entry name" value="TSP_1"/>
    <property type="match status" value="2"/>
</dbReference>
<evidence type="ECO:0000256" key="9">
    <source>
        <dbReference type="ARBA" id="ARBA00022833"/>
    </source>
</evidence>
<evidence type="ECO:0000313" key="20">
    <source>
        <dbReference type="EMBL" id="KAF7271026.1"/>
    </source>
</evidence>
<keyword evidence="3" id="KW-0272">Extracellular matrix</keyword>
<dbReference type="PRINTS" id="PR01857">
    <property type="entry name" value="ADAMTSFAMILY"/>
</dbReference>
<dbReference type="InterPro" id="IPR010294">
    <property type="entry name" value="ADAMTS_spacer1"/>
</dbReference>
<feature type="disulfide bond" evidence="15">
    <location>
        <begin position="579"/>
        <end position="599"/>
    </location>
</feature>
<feature type="binding site" evidence="14">
    <location>
        <position position="539"/>
    </location>
    <ligand>
        <name>Ca(2+)</name>
        <dbReference type="ChEBI" id="CHEBI:29108"/>
        <label>1</label>
    </ligand>
</feature>
<dbReference type="PANTHER" id="PTHR13723">
    <property type="entry name" value="ADAMTS A DISINTEGRIN AND METALLOPROTEASE WITH THROMBOSPONDIN MOTIFS PROTEASE"/>
    <property type="match status" value="1"/>
</dbReference>
<dbReference type="InterPro" id="IPR024079">
    <property type="entry name" value="MetalloPept_cat_dom_sf"/>
</dbReference>
<feature type="domain" description="GON" evidence="19">
    <location>
        <begin position="1545"/>
        <end position="1744"/>
    </location>
</feature>
<dbReference type="InterPro" id="IPR041645">
    <property type="entry name" value="ADAMTS_CR_2"/>
</dbReference>
<evidence type="ECO:0000256" key="8">
    <source>
        <dbReference type="ARBA" id="ARBA00022801"/>
    </source>
</evidence>
<keyword evidence="4" id="KW-0645">Protease</keyword>
<dbReference type="GO" id="GO:0030198">
    <property type="term" value="P:extracellular matrix organization"/>
    <property type="evidence" value="ECO:0007669"/>
    <property type="project" value="InterPro"/>
</dbReference>
<feature type="disulfide bond" evidence="15">
    <location>
        <begin position="568"/>
        <end position="592"/>
    </location>
</feature>
<evidence type="ECO:0000313" key="21">
    <source>
        <dbReference type="Proteomes" id="UP000625711"/>
    </source>
</evidence>
<dbReference type="GO" id="GO:0008270">
    <property type="term" value="F:zinc ion binding"/>
    <property type="evidence" value="ECO:0007669"/>
    <property type="project" value="InterPro"/>
</dbReference>
<keyword evidence="17" id="KW-0812">Transmembrane</keyword>
<name>A0A834I2G6_RHYFE</name>
<keyword evidence="7" id="KW-0677">Repeat</keyword>
<accession>A0A834I2G6</accession>
<evidence type="ECO:0000259" key="19">
    <source>
        <dbReference type="PROSITE" id="PS51046"/>
    </source>
</evidence>
<keyword evidence="11 15" id="KW-1015">Disulfide bond</keyword>
<dbReference type="Pfam" id="PF17771">
    <property type="entry name" value="ADAMTS_CR_2"/>
    <property type="match status" value="1"/>
</dbReference>
<evidence type="ECO:0000259" key="18">
    <source>
        <dbReference type="PROSITE" id="PS50215"/>
    </source>
</evidence>
<keyword evidence="14" id="KW-0106">Calcium</keyword>
<dbReference type="InterPro" id="IPR000884">
    <property type="entry name" value="TSP1_rpt"/>
</dbReference>
<dbReference type="PROSITE" id="PS51257">
    <property type="entry name" value="PROKAR_LIPOPROTEIN"/>
    <property type="match status" value="1"/>
</dbReference>
<keyword evidence="17" id="KW-1133">Transmembrane helix</keyword>
<evidence type="ECO:0000256" key="16">
    <source>
        <dbReference type="PROSITE-ProRule" id="PRU00276"/>
    </source>
</evidence>
<comment type="caution">
    <text evidence="20">The sequence shown here is derived from an EMBL/GenBank/DDBJ whole genome shotgun (WGS) entry which is preliminary data.</text>
</comment>
<dbReference type="InterPro" id="IPR013273">
    <property type="entry name" value="ADAMTS/ADAMTS-like"/>
</dbReference>
<dbReference type="GO" id="GO:0006508">
    <property type="term" value="P:proteolysis"/>
    <property type="evidence" value="ECO:0007669"/>
    <property type="project" value="UniProtKB-KW"/>
</dbReference>
<sequence>MVRARCTYVLTLGAIACLLMVIVIVWVQFSQGAFDKPLRAKISNRTMIVGATTKINHRMYQPMPHSEIQETTKRKEFIEKSHLDDLGVEEAIYVKPLKINPDDENISFVLNKHGKSNISTDEPIVRHHSGHFRHKTAEIWDPYPKYEIDAFGKKLILELEINHNFVAPDLDIVQHGYHRAESTRHDTKISKCFYTGKLRNDQNSVVSVNLCHGMTGYIRSSEANYYIEPAENFTTGSLGTILHRIKKLPHTIQETNEIPIVEPFDVVFRNDNGSHSIVEDDFPEEIVEAPHNIQKRDLTLDEDIIYDSFKNDYNSLPEVLRTTRNTNSKDIFTKESNEYFIKVLIVADSTMLEYHKTHEAVTKYILILMSHVALLFKEPSIGNAISVTVAHIRILDYPIDIISNSLSQDMLIGFCRWKQKHISSESHDIALLLTRRAICKNTTSCATLGVAEVDSMCRPSGCTIVRDKGLSTSYTIAHELGHAMSMPHDDDKKCAVHNKGTTTNNIMTGTTKNDSKPFMWSACSKHYATEFLDSSRSNCLLRQPSRNELSPDYSRLLPGDIFEIDKQCELEFAPGFKFCNVLYNDACNHLWCRDLKGSCFSQFSPWAEGTKCGAYRWCYKRKCIDQDRSEIVPTDGGWGEWQDWSECSRTCGGGISKSIRLCDSPRPEHGGKYCTGKTIRYKSCNTQDCDGNAQDFRDKQCSSFNGITKSLPNLTNDVEWVAKFGLGSPERPDDYCRLYCKPKHSSAYYALKDKVIDGTKCGKSGFDICVNGICKPGGCDNMLDSRSVLDDCGVCKGDNSTCREMKGIYNKTADSVSYNEVVRIPKGSSNIEIVQISHGTNDNFLALRDGETGHYILNGGQMLMTQEIDVQFGPTIIRYSGSSAIRERITTMRNQKLYRVLIVEVLSIARLSPPDITFRYVTSEDMAPRYGWRLPGDTNWTRCSSICDGIQKREPKCFDLDSDQESHFCDQNELDSATEKRQCNTHCSLTWMATSKGTCSSRCGKGYRKIYYNCIKTSKDTRDQVNNEHCSRKLPQPESTEVCYSNCNTTHWEYTDWSECSKPCGGGTQMRTAFCVDENNIKIHKSHCHDKEKILEQRCNTAKCPTWKITDESECSVECGGGYKNVTYECVLGGKIQNPNACNPEARPPSKKRCNEYSCWRLVAEGYYPCSVTCGKGIERRRYVCKKFNSEEELDQKYCRGIIPPRDSRNCSRECNEISVYDRSKIYQWMPGNWTACSQSCNGGMSMQQYHCINELGQENPSMCNINIRPQNYIRCNEQPCPKWTLSEWSPKCDSNCERHRQVLCLDDMMTKYDDRYCNQKKPPSSTKCKLIECPHLSNSITGRYFGSKNDKENRYKWKAGPWKQCSTNCGKGTRRRAIECEDTLNEISVVDSLCDNKQKPKASKACEKYHCNHVWLEGHWSPCSASCGLGIKTRNVTCHKVHQGGIVDPNPLPNIERRIIHKNYCKLDNKPNTSEKCEVSRCGDQYIWHAEEWKKCSHACGKRGRQVRVLYCISVHTKQKVPKHFCPKKLKPPRKRKCNQFKCLYGSCKEIKQRTGTKENKDYVISLRGQTVKIYCYRMDTPEPQEFISLDPDKENYAELYAKRLMDLNTCPYNGVRRDNCRCDQISQDRHGFTKFWKVRLNITLMQIIDDDFTFSLTLKGSKIPYGTAGDCYSKVRGCSQGRFSIDLSHTSFKLNRQVRWLETGQFASMSIRKMNTLVQGKCGGYCGKCYPDPAYGLLVDTT</sequence>
<dbReference type="PROSITE" id="PS50092">
    <property type="entry name" value="TSP1"/>
    <property type="match status" value="8"/>
</dbReference>
<feature type="disulfide bond" evidence="15">
    <location>
        <begin position="612"/>
        <end position="623"/>
    </location>
</feature>
<dbReference type="Pfam" id="PF19030">
    <property type="entry name" value="TSP1_ADAMTS"/>
    <property type="match status" value="6"/>
</dbReference>
<dbReference type="InterPro" id="IPR012314">
    <property type="entry name" value="Pept_M12B_GON-ADAMTSs"/>
</dbReference>
<feature type="domain" description="Peptidase M12B" evidence="18">
    <location>
        <begin position="339"/>
        <end position="544"/>
    </location>
</feature>
<comment type="cofactor">
    <cofactor evidence="14">
        <name>Zn(2+)</name>
        <dbReference type="ChEBI" id="CHEBI:29105"/>
    </cofactor>
    <text evidence="14">Binds 1 zinc ion per subunit.</text>
</comment>
<evidence type="ECO:0000256" key="2">
    <source>
        <dbReference type="ARBA" id="ARBA00022525"/>
    </source>
</evidence>
<feature type="binding site" evidence="14 16">
    <location>
        <position position="478"/>
    </location>
    <ligand>
        <name>Zn(2+)</name>
        <dbReference type="ChEBI" id="CHEBI:29105"/>
        <note>catalytic</note>
    </ligand>
</feature>
<keyword evidence="17" id="KW-0472">Membrane</keyword>
<dbReference type="SUPFAM" id="SSF82895">
    <property type="entry name" value="TSP-1 type 1 repeat"/>
    <property type="match status" value="8"/>
</dbReference>
<feature type="binding site" evidence="14 16">
    <location>
        <position position="488"/>
    </location>
    <ligand>
        <name>Zn(2+)</name>
        <dbReference type="ChEBI" id="CHEBI:29105"/>
        <note>catalytic</note>
    </ligand>
</feature>
<keyword evidence="5 14" id="KW-0479">Metal-binding</keyword>
<organism evidence="20 21">
    <name type="scientific">Rhynchophorus ferrugineus</name>
    <name type="common">Red palm weevil</name>
    <name type="synonym">Curculio ferrugineus</name>
    <dbReference type="NCBI Taxonomy" id="354439"/>
    <lineage>
        <taxon>Eukaryota</taxon>
        <taxon>Metazoa</taxon>
        <taxon>Ecdysozoa</taxon>
        <taxon>Arthropoda</taxon>
        <taxon>Hexapoda</taxon>
        <taxon>Insecta</taxon>
        <taxon>Pterygota</taxon>
        <taxon>Neoptera</taxon>
        <taxon>Endopterygota</taxon>
        <taxon>Coleoptera</taxon>
        <taxon>Polyphaga</taxon>
        <taxon>Cucujiformia</taxon>
        <taxon>Curculionidae</taxon>
        <taxon>Dryophthorinae</taxon>
        <taxon>Rhynchophorus</taxon>
    </lineage>
</organism>
<gene>
    <name evidence="20" type="ORF">GWI33_016056</name>
</gene>
<evidence type="ECO:0000256" key="12">
    <source>
        <dbReference type="ARBA" id="ARBA00023180"/>
    </source>
</evidence>
<dbReference type="Pfam" id="PF01562">
    <property type="entry name" value="Pep_M12B_propep"/>
    <property type="match status" value="1"/>
</dbReference>
<dbReference type="Gene3D" id="3.40.1620.60">
    <property type="match status" value="1"/>
</dbReference>
<feature type="active site" evidence="13 16">
    <location>
        <position position="479"/>
    </location>
</feature>
<evidence type="ECO:0000256" key="11">
    <source>
        <dbReference type="ARBA" id="ARBA00023157"/>
    </source>
</evidence>
<dbReference type="InterPro" id="IPR001590">
    <property type="entry name" value="Peptidase_M12B"/>
</dbReference>
<dbReference type="Pfam" id="PF05986">
    <property type="entry name" value="ADAMTS_spacer1"/>
    <property type="match status" value="1"/>
</dbReference>
<dbReference type="InterPro" id="IPR036383">
    <property type="entry name" value="TSP1_rpt_sf"/>
</dbReference>
<dbReference type="Gene3D" id="2.60.120.830">
    <property type="match status" value="1"/>
</dbReference>
<feature type="disulfide bond" evidence="15">
    <location>
        <begin position="647"/>
        <end position="684"/>
    </location>
</feature>
<evidence type="ECO:0000256" key="17">
    <source>
        <dbReference type="SAM" id="Phobius"/>
    </source>
</evidence>
<dbReference type="SUPFAM" id="SSF55486">
    <property type="entry name" value="Metalloproteases ('zincins'), catalytic domain"/>
    <property type="match status" value="1"/>
</dbReference>
<dbReference type="Pfam" id="PF19236">
    <property type="entry name" value="ADAMTS_CR_3"/>
    <property type="match status" value="1"/>
</dbReference>
<dbReference type="FunFam" id="2.20.100.10:FF:000005">
    <property type="entry name" value="ADAM metallopeptidase with thrombospondin type 1 motif 9"/>
    <property type="match status" value="2"/>
</dbReference>
<feature type="binding site" evidence="14 16">
    <location>
        <position position="482"/>
    </location>
    <ligand>
        <name>Zn(2+)</name>
        <dbReference type="ChEBI" id="CHEBI:29105"/>
        <note>catalytic</note>
    </ligand>
</feature>
<feature type="disulfide bond" evidence="15">
    <location>
        <begin position="415"/>
        <end position="462"/>
    </location>
</feature>
<dbReference type="InterPro" id="IPR045371">
    <property type="entry name" value="ADAMTS_CR_3"/>
</dbReference>
<evidence type="ECO:0000256" key="13">
    <source>
        <dbReference type="PIRSR" id="PIRSR613273-1"/>
    </source>
</evidence>
<evidence type="ECO:0000256" key="4">
    <source>
        <dbReference type="ARBA" id="ARBA00022670"/>
    </source>
</evidence>
<keyword evidence="8" id="KW-0378">Hydrolase</keyword>
<feature type="disulfide bond" evidence="15">
    <location>
        <begin position="651"/>
        <end position="689"/>
    </location>
</feature>
<evidence type="ECO:0000256" key="15">
    <source>
        <dbReference type="PIRSR" id="PIRSR613273-3"/>
    </source>
</evidence>
<evidence type="ECO:0008006" key="22">
    <source>
        <dbReference type="Google" id="ProtNLM"/>
    </source>
</evidence>
<dbReference type="InterPro" id="IPR002870">
    <property type="entry name" value="Peptidase_M12B_N"/>
</dbReference>
<dbReference type="EMBL" id="JAACXV010014024">
    <property type="protein sequence ID" value="KAF7271026.1"/>
    <property type="molecule type" value="Genomic_DNA"/>
</dbReference>
<comment type="caution">
    <text evidence="16">Lacks conserved residue(s) required for the propagation of feature annotation.</text>
</comment>
<feature type="binding site" evidence="14">
    <location>
        <position position="428"/>
    </location>
    <ligand>
        <name>Ca(2+)</name>
        <dbReference type="ChEBI" id="CHEBI:29108"/>
        <label>1</label>
    </ligand>
</feature>
<dbReference type="PROSITE" id="PS51046">
    <property type="entry name" value="GON"/>
    <property type="match status" value="1"/>
</dbReference>
<dbReference type="Pfam" id="PF08685">
    <property type="entry name" value="GON"/>
    <property type="match status" value="1"/>
</dbReference>
<proteinExistence type="predicted"/>
<dbReference type="Gene3D" id="3.40.390.10">
    <property type="entry name" value="Collagenase (Catalytic Domain)"/>
    <property type="match status" value="1"/>
</dbReference>
<protein>
    <recommendedName>
        <fullName evidence="22">A disintegrin and metalloproteinase with thrombospondin motifs 9</fullName>
    </recommendedName>
</protein>
<dbReference type="OrthoDB" id="5855429at2759"/>
<dbReference type="PROSITE" id="PS50215">
    <property type="entry name" value="ADAM_MEPRO"/>
    <property type="match status" value="1"/>
</dbReference>
<dbReference type="Pfam" id="PF01421">
    <property type="entry name" value="Reprolysin"/>
    <property type="match status" value="1"/>
</dbReference>
<evidence type="ECO:0000256" key="3">
    <source>
        <dbReference type="ARBA" id="ARBA00022530"/>
    </source>
</evidence>
<evidence type="ECO:0000256" key="7">
    <source>
        <dbReference type="ARBA" id="ARBA00022737"/>
    </source>
</evidence>
<keyword evidence="21" id="KW-1185">Reference proteome</keyword>
<dbReference type="Gene3D" id="2.20.100.10">
    <property type="entry name" value="Thrombospondin type-1 (TSP1) repeat"/>
    <property type="match status" value="7"/>
</dbReference>
<keyword evidence="10" id="KW-0482">Metalloprotease</keyword>
<dbReference type="Proteomes" id="UP000625711">
    <property type="component" value="Unassembled WGS sequence"/>
</dbReference>
<feature type="disulfide bond" evidence="15">
    <location>
        <begin position="439"/>
        <end position="445"/>
    </location>
</feature>
<feature type="transmembrane region" description="Helical" evidence="17">
    <location>
        <begin position="7"/>
        <end position="29"/>
    </location>
</feature>
<evidence type="ECO:0000256" key="10">
    <source>
        <dbReference type="ARBA" id="ARBA00023049"/>
    </source>
</evidence>
<evidence type="ECO:0000256" key="5">
    <source>
        <dbReference type="ARBA" id="ARBA00022723"/>
    </source>
</evidence>
<keyword evidence="12" id="KW-0325">Glycoprotein</keyword>
<dbReference type="InterPro" id="IPR050439">
    <property type="entry name" value="ADAMTS_ADAMTS-like"/>
</dbReference>
<dbReference type="SMART" id="SM00209">
    <property type="entry name" value="TSP1"/>
    <property type="match status" value="10"/>
</dbReference>
<comment type="subcellular location">
    <subcellularLocation>
        <location evidence="1">Secreted</location>
        <location evidence="1">Extracellular space</location>
        <location evidence="1">Extracellular matrix</location>
    </subcellularLocation>
</comment>
<dbReference type="GO" id="GO:0004222">
    <property type="term" value="F:metalloendopeptidase activity"/>
    <property type="evidence" value="ECO:0007669"/>
    <property type="project" value="InterPro"/>
</dbReference>
<feature type="disulfide bond" evidence="15">
    <location>
        <begin position="457"/>
        <end position="539"/>
    </location>
</feature>
<evidence type="ECO:0000256" key="6">
    <source>
        <dbReference type="ARBA" id="ARBA00022729"/>
    </source>
</evidence>
<reference evidence="20" key="1">
    <citation type="submission" date="2020-08" db="EMBL/GenBank/DDBJ databases">
        <title>Genome sequencing and assembly of the red palm weevil Rhynchophorus ferrugineus.</title>
        <authorList>
            <person name="Dias G.B."/>
            <person name="Bergman C.M."/>
            <person name="Manee M."/>
        </authorList>
    </citation>
    <scope>NUCLEOTIDE SEQUENCE</scope>
    <source>
        <strain evidence="20">AA-2017</strain>
        <tissue evidence="20">Whole larva</tissue>
    </source>
</reference>
<feature type="disulfide bond" evidence="15">
    <location>
        <begin position="662"/>
        <end position="674"/>
    </location>
</feature>
<evidence type="ECO:0000256" key="1">
    <source>
        <dbReference type="ARBA" id="ARBA00004498"/>
    </source>
</evidence>
<keyword evidence="2" id="KW-0964">Secreted</keyword>
<keyword evidence="6" id="KW-0732">Signal</keyword>
<feature type="disulfide bond" evidence="15">
    <location>
        <begin position="494"/>
        <end position="523"/>
    </location>
</feature>
<evidence type="ECO:0000256" key="14">
    <source>
        <dbReference type="PIRSR" id="PIRSR613273-2"/>
    </source>
</evidence>
<keyword evidence="9 14" id="KW-0862">Zinc</keyword>
<dbReference type="PANTHER" id="PTHR13723:SF278">
    <property type="entry name" value="ADAM METALLOPEPTIDASE WITH THROMBOSPONDIN TYPE 1 MOTIF A, ISOFORM B"/>
    <property type="match status" value="1"/>
</dbReference>